<evidence type="ECO:0000313" key="3">
    <source>
        <dbReference type="Proteomes" id="UP000267821"/>
    </source>
</evidence>
<feature type="compositionally biased region" description="Basic and acidic residues" evidence="1">
    <location>
        <begin position="132"/>
        <end position="145"/>
    </location>
</feature>
<dbReference type="Proteomes" id="UP000267821">
    <property type="component" value="Unassembled WGS sequence"/>
</dbReference>
<dbReference type="EMBL" id="ML121535">
    <property type="protein sequence ID" value="RPB26387.1"/>
    <property type="molecule type" value="Genomic_DNA"/>
</dbReference>
<feature type="compositionally biased region" description="Acidic residues" evidence="1">
    <location>
        <begin position="967"/>
        <end position="982"/>
    </location>
</feature>
<feature type="compositionally biased region" description="Low complexity" evidence="1">
    <location>
        <begin position="170"/>
        <end position="182"/>
    </location>
</feature>
<feature type="compositionally biased region" description="Basic and acidic residues" evidence="1">
    <location>
        <begin position="22"/>
        <end position="35"/>
    </location>
</feature>
<keyword evidence="3" id="KW-1185">Reference proteome</keyword>
<dbReference type="OrthoDB" id="6493944at2759"/>
<evidence type="ECO:0000256" key="1">
    <source>
        <dbReference type="SAM" id="MobiDB-lite"/>
    </source>
</evidence>
<feature type="compositionally biased region" description="Low complexity" evidence="1">
    <location>
        <begin position="983"/>
        <end position="994"/>
    </location>
</feature>
<organism evidence="2 3">
    <name type="scientific">Terfezia boudieri ATCC MYA-4762</name>
    <dbReference type="NCBI Taxonomy" id="1051890"/>
    <lineage>
        <taxon>Eukaryota</taxon>
        <taxon>Fungi</taxon>
        <taxon>Dikarya</taxon>
        <taxon>Ascomycota</taxon>
        <taxon>Pezizomycotina</taxon>
        <taxon>Pezizomycetes</taxon>
        <taxon>Pezizales</taxon>
        <taxon>Pezizaceae</taxon>
        <taxon>Terfezia</taxon>
    </lineage>
</organism>
<feature type="compositionally biased region" description="Basic and acidic residues" evidence="1">
    <location>
        <begin position="49"/>
        <end position="94"/>
    </location>
</feature>
<dbReference type="PANTHER" id="PTHR42345:SF1">
    <property type="entry name" value="VTC DOMAIN-CONTAINING PROTEIN"/>
    <property type="match status" value="1"/>
</dbReference>
<feature type="region of interest" description="Disordered" evidence="1">
    <location>
        <begin position="926"/>
        <end position="1028"/>
    </location>
</feature>
<feature type="compositionally biased region" description="Basic and acidic residues" evidence="1">
    <location>
        <begin position="272"/>
        <end position="284"/>
    </location>
</feature>
<protein>
    <submittedName>
        <fullName evidence="2">Uncharacterized protein</fullName>
    </submittedName>
</protein>
<gene>
    <name evidence="2" type="ORF">L211DRAFT_716605</name>
</gene>
<dbReference type="AlphaFoldDB" id="A0A3N4LU40"/>
<evidence type="ECO:0000313" key="2">
    <source>
        <dbReference type="EMBL" id="RPB26387.1"/>
    </source>
</evidence>
<name>A0A3N4LU40_9PEZI</name>
<feature type="region of interest" description="Disordered" evidence="1">
    <location>
        <begin position="1"/>
        <end position="215"/>
    </location>
</feature>
<feature type="compositionally biased region" description="Pro residues" evidence="1">
    <location>
        <begin position="38"/>
        <end position="48"/>
    </location>
</feature>
<feature type="region of interest" description="Disordered" evidence="1">
    <location>
        <begin position="229"/>
        <end position="284"/>
    </location>
</feature>
<accession>A0A3N4LU40</accession>
<feature type="compositionally biased region" description="Basic residues" evidence="1">
    <location>
        <begin position="936"/>
        <end position="959"/>
    </location>
</feature>
<proteinExistence type="predicted"/>
<dbReference type="PANTHER" id="PTHR42345">
    <property type="entry name" value="TPR_REGION DOMAIN-CONTAINING PROTEIN"/>
    <property type="match status" value="1"/>
</dbReference>
<reference evidence="2 3" key="1">
    <citation type="journal article" date="2018" name="Nat. Ecol. Evol.">
        <title>Pezizomycetes genomes reveal the molecular basis of ectomycorrhizal truffle lifestyle.</title>
        <authorList>
            <person name="Murat C."/>
            <person name="Payen T."/>
            <person name="Noel B."/>
            <person name="Kuo A."/>
            <person name="Morin E."/>
            <person name="Chen J."/>
            <person name="Kohler A."/>
            <person name="Krizsan K."/>
            <person name="Balestrini R."/>
            <person name="Da Silva C."/>
            <person name="Montanini B."/>
            <person name="Hainaut M."/>
            <person name="Levati E."/>
            <person name="Barry K.W."/>
            <person name="Belfiori B."/>
            <person name="Cichocki N."/>
            <person name="Clum A."/>
            <person name="Dockter R.B."/>
            <person name="Fauchery L."/>
            <person name="Guy J."/>
            <person name="Iotti M."/>
            <person name="Le Tacon F."/>
            <person name="Lindquist E.A."/>
            <person name="Lipzen A."/>
            <person name="Malagnac F."/>
            <person name="Mello A."/>
            <person name="Molinier V."/>
            <person name="Miyauchi S."/>
            <person name="Poulain J."/>
            <person name="Riccioni C."/>
            <person name="Rubini A."/>
            <person name="Sitrit Y."/>
            <person name="Splivallo R."/>
            <person name="Traeger S."/>
            <person name="Wang M."/>
            <person name="Zifcakova L."/>
            <person name="Wipf D."/>
            <person name="Zambonelli A."/>
            <person name="Paolocci F."/>
            <person name="Nowrousian M."/>
            <person name="Ottonello S."/>
            <person name="Baldrian P."/>
            <person name="Spatafora J.W."/>
            <person name="Henrissat B."/>
            <person name="Nagy L.G."/>
            <person name="Aury J.M."/>
            <person name="Wincker P."/>
            <person name="Grigoriev I.V."/>
            <person name="Bonfante P."/>
            <person name="Martin F.M."/>
        </authorList>
    </citation>
    <scope>NUCLEOTIDE SEQUENCE [LARGE SCALE GENOMIC DNA]</scope>
    <source>
        <strain evidence="2 3">ATCC MYA-4762</strain>
    </source>
</reference>
<feature type="compositionally biased region" description="Polar residues" evidence="1">
    <location>
        <begin position="106"/>
        <end position="115"/>
    </location>
</feature>
<feature type="compositionally biased region" description="Basic and acidic residues" evidence="1">
    <location>
        <begin position="184"/>
        <end position="194"/>
    </location>
</feature>
<dbReference type="STRING" id="1051890.A0A3N4LU40"/>
<sequence>MMDEYSIPPVPPPPPLGGYSGSRRESRDYGGHPRGDYMPPPLDDYPPPDPRDYGPPRGGDYRLPRDPYASRDYSMEPDYHHPDSREYRRPKSEYEVEYQSAPPSRGQPSLVSSAVTRDDDGDGYSSIPPPPKELEYDGPGRKEIEYPGSHARARSRARSIKEIEYHASKSRAASRAPSMAPSTRDPREVREIEYQPRSQSIPLPPPPPGQEGRRDLDYYDAASEHPLSGVREIEYLPRPGTSHSKRGSDLGPAPLIDRPPDPAIVAKPHWPPPRDDPELDPKDAADLISNGTPLFRGNIREIIGAPKGNYSFFVSAGNEWDEDTDCAAFQEAVYGDMSSATTQDKALERPAMCHAFGRYPGTVTLSCYVAGFSSTWRAGVNDMTGTELSLQSTGGGRIKVRKLSMIYVVDRLRNLQDRGIEENEPALLHDQIYNFLLYEPHRPNQNGYSIETQISDLISSLLRPSWIDFSLPENQVVSRFLRSTEPGVTNAFFHQLLLALELYLRIGVVRPQTAIAEKVSWDLVLAQRWLENVEIQPPKIAKEGSSSVSFGFKNKESQVDALKEFAWTLKWPNMHEVNYTLTEEDSPSHVLEDRSTACMAWFTGLILPGPSMPFILMNALTDCDPDTLPSLRDFPCTAPNVGFQYRGHTYWSWECIVGKVLGAAKGVSQIAGWLGPCISSPDLDRAEAAYINQRKPPGNSIIKLSAADVRNMQAASDPLGPKSMGNYKTVDYDLIIPDSTQQTDTIRIERLNFTQAAPLVMDSPGGTSVHPSVAGTMLEEVVSPLSDPADPIPPLNLPLERQSLPNPPPPPTSSILPIPGGGATGGIGLGLAHLPLPNSTTGGSLATTAPHVLCAQSPKTQASTFDASITFAIRHRSWKVNLRYDTPFIAAYPCSNGPHVLFNKYYYHAVKVDSLVEIENWGPRMARAGESSCGSGRKRVRRMKHKPRDPPARGRKGSRHPNATKSEDEESCSESDLSEGEESASASYASSPSRSESEEEEEDEDGFSHLSSHHHSPSSQNSESPPEHLTLKNTLDEVLVVEAFGVHDNEVFARAWCSFWGVAALVADLRRTCFACCVREAYAVGVAVVIVVDGQAGARRVGEEEVEEVDRMMEGL</sequence>
<dbReference type="InParanoid" id="A0A3N4LU40"/>